<dbReference type="GO" id="GO:0005524">
    <property type="term" value="F:ATP binding"/>
    <property type="evidence" value="ECO:0007669"/>
    <property type="project" value="UniProtKB-KW"/>
</dbReference>
<keyword evidence="2" id="KW-0548">Nucleotidyltransferase</keyword>
<dbReference type="Gene3D" id="1.10.3290.10">
    <property type="entry name" value="Fido-like domain"/>
    <property type="match status" value="1"/>
</dbReference>
<evidence type="ECO:0000313" key="10">
    <source>
        <dbReference type="Proteomes" id="UP000189935"/>
    </source>
</evidence>
<evidence type="ECO:0000259" key="8">
    <source>
        <dbReference type="PROSITE" id="PS51459"/>
    </source>
</evidence>
<dbReference type="InterPro" id="IPR036597">
    <property type="entry name" value="Fido-like_dom_sf"/>
</dbReference>
<evidence type="ECO:0000256" key="4">
    <source>
        <dbReference type="ARBA" id="ARBA00022840"/>
    </source>
</evidence>
<organism evidence="9 10">
    <name type="scientific">Bradyrhizobium lablabi</name>
    <dbReference type="NCBI Taxonomy" id="722472"/>
    <lineage>
        <taxon>Bacteria</taxon>
        <taxon>Pseudomonadati</taxon>
        <taxon>Pseudomonadota</taxon>
        <taxon>Alphaproteobacteria</taxon>
        <taxon>Hyphomicrobiales</taxon>
        <taxon>Nitrobacteraceae</taxon>
        <taxon>Bradyrhizobium</taxon>
    </lineage>
</organism>
<dbReference type="GO" id="GO:0051302">
    <property type="term" value="P:regulation of cell division"/>
    <property type="evidence" value="ECO:0007669"/>
    <property type="project" value="TreeGrafter"/>
</dbReference>
<evidence type="ECO:0000313" key="9">
    <source>
        <dbReference type="EMBL" id="SHL25766.1"/>
    </source>
</evidence>
<comment type="catalytic activity">
    <reaction evidence="7">
        <text>L-tyrosyl-[protein] + ATP = O-(5'-adenylyl)-L-tyrosyl-[protein] + diphosphate</text>
        <dbReference type="Rhea" id="RHEA:54288"/>
        <dbReference type="Rhea" id="RHEA-COMP:10136"/>
        <dbReference type="Rhea" id="RHEA-COMP:13846"/>
        <dbReference type="ChEBI" id="CHEBI:30616"/>
        <dbReference type="ChEBI" id="CHEBI:33019"/>
        <dbReference type="ChEBI" id="CHEBI:46858"/>
        <dbReference type="ChEBI" id="CHEBI:83624"/>
        <dbReference type="EC" id="2.7.7.108"/>
    </reaction>
</comment>
<dbReference type="Pfam" id="PF02661">
    <property type="entry name" value="Fic"/>
    <property type="match status" value="1"/>
</dbReference>
<evidence type="ECO:0000256" key="2">
    <source>
        <dbReference type="ARBA" id="ARBA00022695"/>
    </source>
</evidence>
<dbReference type="GO" id="GO:0070733">
    <property type="term" value="F:AMPylase activity"/>
    <property type="evidence" value="ECO:0007669"/>
    <property type="project" value="UniProtKB-EC"/>
</dbReference>
<dbReference type="AlphaFoldDB" id="A0A1M6Z5H1"/>
<evidence type="ECO:0000256" key="7">
    <source>
        <dbReference type="ARBA" id="ARBA00048696"/>
    </source>
</evidence>
<dbReference type="RefSeq" id="WP_349642745.1">
    <property type="nucleotide sequence ID" value="NZ_LT670844.1"/>
</dbReference>
<evidence type="ECO:0000256" key="1">
    <source>
        <dbReference type="ARBA" id="ARBA00022679"/>
    </source>
</evidence>
<keyword evidence="4" id="KW-0067">ATP-binding</keyword>
<gene>
    <name evidence="9" type="ORF">SAMN05444159_5446</name>
</gene>
<reference evidence="9 10" key="1">
    <citation type="submission" date="2016-11" db="EMBL/GenBank/DDBJ databases">
        <authorList>
            <person name="Jaros S."/>
            <person name="Januszkiewicz K."/>
            <person name="Wedrychowicz H."/>
        </authorList>
    </citation>
    <scope>NUCLEOTIDE SEQUENCE [LARGE SCALE GENOMIC DNA]</scope>
    <source>
        <strain evidence="9 10">GAS499</strain>
    </source>
</reference>
<dbReference type="EC" id="2.7.7.108" evidence="5"/>
<name>A0A1M6Z5H1_9BRAD</name>
<keyword evidence="3" id="KW-0547">Nucleotide-binding</keyword>
<proteinExistence type="predicted"/>
<dbReference type="PANTHER" id="PTHR39560:SF1">
    <property type="entry name" value="PROTEIN ADENYLYLTRANSFERASE FIC-RELATED"/>
    <property type="match status" value="1"/>
</dbReference>
<dbReference type="InterPro" id="IPR003812">
    <property type="entry name" value="Fido"/>
</dbReference>
<dbReference type="PANTHER" id="PTHR39560">
    <property type="entry name" value="PROTEIN ADENYLYLTRANSFERASE FIC-RELATED"/>
    <property type="match status" value="1"/>
</dbReference>
<dbReference type="EMBL" id="LT670844">
    <property type="protein sequence ID" value="SHL25766.1"/>
    <property type="molecule type" value="Genomic_DNA"/>
</dbReference>
<dbReference type="PROSITE" id="PS51459">
    <property type="entry name" value="FIDO"/>
    <property type="match status" value="1"/>
</dbReference>
<sequence>MYDAIDDPYTYENSTVLVNKLDLRDQRELDDFEAEITSARASEPLPEGNLDFAHFCTIHHHLFQDVFDWAGTPRTVRISKQGSAFCFPEHIEVQSAKLFSDLKAENNFENLPANKFAEKAAHFLAELNAIHAFREGNGRTQLTFFALLADRAGQPLDLERLDPERHDRQLRR</sequence>
<dbReference type="SUPFAM" id="SSF140931">
    <property type="entry name" value="Fic-like"/>
    <property type="match status" value="1"/>
</dbReference>
<dbReference type="Proteomes" id="UP000189935">
    <property type="component" value="Chromosome I"/>
</dbReference>
<evidence type="ECO:0000256" key="3">
    <source>
        <dbReference type="ARBA" id="ARBA00022741"/>
    </source>
</evidence>
<feature type="domain" description="Fido" evidence="8">
    <location>
        <begin position="50"/>
        <end position="172"/>
    </location>
</feature>
<protein>
    <recommendedName>
        <fullName evidence="5">protein adenylyltransferase</fullName>
        <ecNumber evidence="5">2.7.7.108</ecNumber>
    </recommendedName>
</protein>
<accession>A0A1M6Z5H1</accession>
<evidence type="ECO:0000256" key="6">
    <source>
        <dbReference type="ARBA" id="ARBA00047939"/>
    </source>
</evidence>
<comment type="catalytic activity">
    <reaction evidence="6">
        <text>L-threonyl-[protein] + ATP = 3-O-(5'-adenylyl)-L-threonyl-[protein] + diphosphate</text>
        <dbReference type="Rhea" id="RHEA:54292"/>
        <dbReference type="Rhea" id="RHEA-COMP:11060"/>
        <dbReference type="Rhea" id="RHEA-COMP:13847"/>
        <dbReference type="ChEBI" id="CHEBI:30013"/>
        <dbReference type="ChEBI" id="CHEBI:30616"/>
        <dbReference type="ChEBI" id="CHEBI:33019"/>
        <dbReference type="ChEBI" id="CHEBI:138113"/>
        <dbReference type="EC" id="2.7.7.108"/>
    </reaction>
</comment>
<evidence type="ECO:0000256" key="5">
    <source>
        <dbReference type="ARBA" id="ARBA00034531"/>
    </source>
</evidence>
<keyword evidence="1" id="KW-0808">Transferase</keyword>